<geneLocation type="plasmid" evidence="1 2">
    <name>p_1</name>
</geneLocation>
<keyword evidence="1" id="KW-0614">Plasmid</keyword>
<organism evidence="1 2">
    <name type="scientific">Mesorhizobium huakuii</name>
    <dbReference type="NCBI Taxonomy" id="28104"/>
    <lineage>
        <taxon>Bacteria</taxon>
        <taxon>Pseudomonadati</taxon>
        <taxon>Pseudomonadota</taxon>
        <taxon>Alphaproteobacteria</taxon>
        <taxon>Hyphomicrobiales</taxon>
        <taxon>Phyllobacteriaceae</taxon>
        <taxon>Mesorhizobium</taxon>
    </lineage>
</organism>
<evidence type="ECO:0000313" key="2">
    <source>
        <dbReference type="Proteomes" id="UP000515465"/>
    </source>
</evidence>
<proteinExistence type="predicted"/>
<name>A0A7G6T5C7_9HYPH</name>
<dbReference type="Proteomes" id="UP000515465">
    <property type="component" value="Plasmid p_1"/>
</dbReference>
<protein>
    <submittedName>
        <fullName evidence="1">PepSY domain-containing protein</fullName>
    </submittedName>
</protein>
<dbReference type="AlphaFoldDB" id="A0A7G6T5C7"/>
<reference evidence="2" key="1">
    <citation type="journal article" date="2020" name="Mol. Plant Microbe">
        <title>Rhizobial microsymbionts of the narrowly endemic Oxytropis species growing in Kamchatka are characterized by significant genetic diversity and possess a set of genes that are associated with T3SS and T6SS secretion systems and can affect the development of symbiosis.</title>
        <authorList>
            <person name="Safronova V."/>
            <person name="Guro P."/>
            <person name="Sazanova A."/>
            <person name="Kuznetsova I."/>
            <person name="Belimov A."/>
            <person name="Yakubov V."/>
            <person name="Chirak E."/>
            <person name="Afonin A."/>
            <person name="Gogolev Y."/>
            <person name="Andronov E."/>
            <person name="Tikhonovich I."/>
        </authorList>
    </citation>
    <scope>NUCLEOTIDE SEQUENCE [LARGE SCALE GENOMIC DNA]</scope>
    <source>
        <strain evidence="2">583</strain>
        <plasmid evidence="2">p_1</plasmid>
    </source>
</reference>
<accession>A0A7G6T5C7</accession>
<sequence>MNDILISALFINVTTVGSALAGGKSDLGIAEWQPRQAVLIKLEADRRQLRSIKTDDGWSDAVESKGLEVETHFDLKTWPVWVVPAKELRINRCATTRVEPLSTVASRQALWRYPSSTKYDRHEPDGHAAAALIMEMSPYSFARDAKDALSYPECMIFKREARYLGQNP</sequence>
<dbReference type="RefSeq" id="WP_183455449.1">
    <property type="nucleotide sequence ID" value="NZ_CP050299.1"/>
</dbReference>
<gene>
    <name evidence="1" type="ORF">HB778_38050</name>
</gene>
<evidence type="ECO:0000313" key="1">
    <source>
        <dbReference type="EMBL" id="QND61959.1"/>
    </source>
</evidence>
<dbReference type="EMBL" id="CP050299">
    <property type="protein sequence ID" value="QND61959.1"/>
    <property type="molecule type" value="Genomic_DNA"/>
</dbReference>